<evidence type="ECO:0000256" key="6">
    <source>
        <dbReference type="ARBA" id="ARBA00022840"/>
    </source>
</evidence>
<evidence type="ECO:0000256" key="9">
    <source>
        <dbReference type="RuleBase" id="RU363121"/>
    </source>
</evidence>
<dbReference type="GO" id="GO:0016020">
    <property type="term" value="C:membrane"/>
    <property type="evidence" value="ECO:0007669"/>
    <property type="project" value="UniProtKB-SubCell"/>
</dbReference>
<feature type="transmembrane region" description="Helical" evidence="9">
    <location>
        <begin position="146"/>
        <end position="166"/>
    </location>
</feature>
<protein>
    <recommendedName>
        <fullName evidence="9">ADP,ATP carrier protein</fullName>
    </recommendedName>
</protein>
<feature type="transmembrane region" description="Helical" evidence="9">
    <location>
        <begin position="208"/>
        <end position="226"/>
    </location>
</feature>
<comment type="similarity">
    <text evidence="2 9">Belongs to the ADP/ATP translocase tlc family.</text>
</comment>
<keyword evidence="8 9" id="KW-0472">Membrane</keyword>
<accession>A0A1B6HYY6</accession>
<evidence type="ECO:0000256" key="3">
    <source>
        <dbReference type="ARBA" id="ARBA00022448"/>
    </source>
</evidence>
<evidence type="ECO:0000256" key="1">
    <source>
        <dbReference type="ARBA" id="ARBA00004141"/>
    </source>
</evidence>
<dbReference type="GO" id="GO:0005471">
    <property type="term" value="F:ATP:ADP antiporter activity"/>
    <property type="evidence" value="ECO:0007669"/>
    <property type="project" value="InterPro"/>
</dbReference>
<evidence type="ECO:0000256" key="5">
    <source>
        <dbReference type="ARBA" id="ARBA00022741"/>
    </source>
</evidence>
<dbReference type="InterPro" id="IPR004667">
    <property type="entry name" value="ADP_ATP_car_bac_type"/>
</dbReference>
<proteinExistence type="inferred from homology"/>
<dbReference type="GO" id="GO:0005524">
    <property type="term" value="F:ATP binding"/>
    <property type="evidence" value="ECO:0007669"/>
    <property type="project" value="UniProtKB-KW"/>
</dbReference>
<feature type="transmembrane region" description="Helical" evidence="9">
    <location>
        <begin position="232"/>
        <end position="251"/>
    </location>
</feature>
<keyword evidence="5 9" id="KW-0547">Nucleotide-binding</keyword>
<evidence type="ECO:0000313" key="10">
    <source>
        <dbReference type="EMBL" id="JAS79879.1"/>
    </source>
</evidence>
<feature type="non-terminal residue" evidence="10">
    <location>
        <position position="1"/>
    </location>
</feature>
<feature type="transmembrane region" description="Helical" evidence="9">
    <location>
        <begin position="21"/>
        <end position="46"/>
    </location>
</feature>
<dbReference type="EMBL" id="GECU01027827">
    <property type="protein sequence ID" value="JAS79879.1"/>
    <property type="molecule type" value="Transcribed_RNA"/>
</dbReference>
<evidence type="ECO:0000256" key="8">
    <source>
        <dbReference type="ARBA" id="ARBA00023136"/>
    </source>
</evidence>
<keyword evidence="3 9" id="KW-0813">Transport</keyword>
<name>A0A1B6HYY6_9HEMI</name>
<sequence>NTADCRGISALYILALIFNHWVLSLFYVLCDVIGSIMVSFLFLTYVNSHCTANQNSRFVRILYIFSNVAGFFAARSFKYWNSIMKKYPYEVRESYYIYFTISTVVLFGIVIGLKRLLDRVFANPIVVPSGKTKKVKRKVSVSMTDGIYYAFVSKLLLAMCAMTLFYNISANLLTSLFVNSLAAAAAMLGEDRESFGGEYKSREMSYTALLVIFVMLSPFSKLFEWFGAASSGGLPILISFLGAVFSTYFAVRNFPALGSDNMRIASYWNDAKRSPMGEVYTNLVVSSAIKISKYAFFDIIKE</sequence>
<dbReference type="PANTHER" id="PTHR31187">
    <property type="match status" value="1"/>
</dbReference>
<evidence type="ECO:0000256" key="4">
    <source>
        <dbReference type="ARBA" id="ARBA00022692"/>
    </source>
</evidence>
<dbReference type="AlphaFoldDB" id="A0A1B6HYY6"/>
<reference evidence="10" key="1">
    <citation type="submission" date="2015-11" db="EMBL/GenBank/DDBJ databases">
        <title>De novo transcriptome assembly of four potential Pierce s Disease insect vectors from Arizona vineyards.</title>
        <authorList>
            <person name="Tassone E.E."/>
        </authorList>
    </citation>
    <scope>NUCLEOTIDE SEQUENCE</scope>
</reference>
<dbReference type="PANTHER" id="PTHR31187:SF1">
    <property type="entry name" value="ADP,ATP CARRIER PROTEIN 1"/>
    <property type="match status" value="1"/>
</dbReference>
<evidence type="ECO:0000256" key="7">
    <source>
        <dbReference type="ARBA" id="ARBA00022989"/>
    </source>
</evidence>
<keyword evidence="4 9" id="KW-0812">Transmembrane</keyword>
<evidence type="ECO:0000256" key="2">
    <source>
        <dbReference type="ARBA" id="ARBA00007127"/>
    </source>
</evidence>
<feature type="transmembrane region" description="Helical" evidence="9">
    <location>
        <begin position="58"/>
        <end position="75"/>
    </location>
</feature>
<dbReference type="Pfam" id="PF03219">
    <property type="entry name" value="TLC"/>
    <property type="match status" value="1"/>
</dbReference>
<feature type="non-terminal residue" evidence="10">
    <location>
        <position position="302"/>
    </location>
</feature>
<gene>
    <name evidence="10" type="ORF">g.51103</name>
</gene>
<feature type="transmembrane region" description="Helical" evidence="9">
    <location>
        <begin position="95"/>
        <end position="113"/>
    </location>
</feature>
<organism evidence="10">
    <name type="scientific">Homalodisca liturata</name>
    <dbReference type="NCBI Taxonomy" id="320908"/>
    <lineage>
        <taxon>Eukaryota</taxon>
        <taxon>Metazoa</taxon>
        <taxon>Ecdysozoa</taxon>
        <taxon>Arthropoda</taxon>
        <taxon>Hexapoda</taxon>
        <taxon>Insecta</taxon>
        <taxon>Pterygota</taxon>
        <taxon>Neoptera</taxon>
        <taxon>Paraneoptera</taxon>
        <taxon>Hemiptera</taxon>
        <taxon>Auchenorrhyncha</taxon>
        <taxon>Membracoidea</taxon>
        <taxon>Cicadellidae</taxon>
        <taxon>Cicadellinae</taxon>
        <taxon>Proconiini</taxon>
        <taxon>Homalodisca</taxon>
    </lineage>
</organism>
<keyword evidence="7 9" id="KW-1133">Transmembrane helix</keyword>
<comment type="subcellular location">
    <subcellularLocation>
        <location evidence="1 9">Membrane</location>
        <topology evidence="1 9">Multi-pass membrane protein</topology>
    </subcellularLocation>
</comment>
<keyword evidence="6 9" id="KW-0067">ATP-binding</keyword>